<dbReference type="AlphaFoldDB" id="A0A6B2FYP0"/>
<organism evidence="2">
    <name type="scientific">Lactobacillus paragasseri</name>
    <dbReference type="NCBI Taxonomy" id="2107999"/>
    <lineage>
        <taxon>Bacteria</taxon>
        <taxon>Bacillati</taxon>
        <taxon>Bacillota</taxon>
        <taxon>Bacilli</taxon>
        <taxon>Lactobacillales</taxon>
        <taxon>Lactobacillaceae</taxon>
        <taxon>Lactobacillus</taxon>
    </lineage>
</organism>
<accession>A0A6B2FYP0</accession>
<comment type="caution">
    <text evidence="2">The sequence shown here is derived from an EMBL/GenBank/DDBJ whole genome shotgun (WGS) entry which is preliminary data.</text>
</comment>
<dbReference type="GO" id="GO:0046872">
    <property type="term" value="F:metal ion binding"/>
    <property type="evidence" value="ECO:0007669"/>
    <property type="project" value="UniProtKB-KW"/>
</dbReference>
<keyword evidence="1" id="KW-0479">Metal-binding</keyword>
<dbReference type="CDD" id="cd06587">
    <property type="entry name" value="VOC"/>
    <property type="match status" value="1"/>
</dbReference>
<dbReference type="SUPFAM" id="SSF54593">
    <property type="entry name" value="Glyoxalase/Bleomycin resistance protein/Dihydroxybiphenyl dioxygenase"/>
    <property type="match status" value="1"/>
</dbReference>
<evidence type="ECO:0000256" key="1">
    <source>
        <dbReference type="ARBA" id="ARBA00022723"/>
    </source>
</evidence>
<protein>
    <submittedName>
        <fullName evidence="2">VOC family protein</fullName>
    </submittedName>
</protein>
<dbReference type="InterPro" id="IPR029068">
    <property type="entry name" value="Glyas_Bleomycin-R_OHBP_Dase"/>
</dbReference>
<dbReference type="InterPro" id="IPR037523">
    <property type="entry name" value="VOC_core"/>
</dbReference>
<proteinExistence type="predicted"/>
<dbReference type="GO" id="GO:0046491">
    <property type="term" value="P:L-methylmalonyl-CoA metabolic process"/>
    <property type="evidence" value="ECO:0007669"/>
    <property type="project" value="TreeGrafter"/>
</dbReference>
<dbReference type="EMBL" id="JAADJO010000021">
    <property type="protein sequence ID" value="NDJ74443.1"/>
    <property type="molecule type" value="Genomic_DNA"/>
</dbReference>
<dbReference type="InterPro" id="IPR051785">
    <property type="entry name" value="MMCE/EMCE_epimerase"/>
</dbReference>
<gene>
    <name evidence="2" type="ORF">GWG61_08215</name>
</gene>
<evidence type="ECO:0000313" key="2">
    <source>
        <dbReference type="EMBL" id="NDJ74443.1"/>
    </source>
</evidence>
<dbReference type="PROSITE" id="PS51819">
    <property type="entry name" value="VOC"/>
    <property type="match status" value="1"/>
</dbReference>
<dbReference type="RefSeq" id="WP_039156509.1">
    <property type="nucleotide sequence ID" value="NZ_CAKMAD010000001.1"/>
</dbReference>
<sequence length="160" mass="18746">MKFNALMHVNIRVKDWDKMVDFYQNKLGLKVKVIVKYKEYLHSDNRPAEKEIAQKAPEKVMYGYFEITPGQFIEMSLADDSEIDDVTWNSRLGLNHFALTVNDIQKTYQEFKAKDIPVLGEPSKGPAGTWKFWSHDPENNYFEVMQYTKDSYQVNGHVDE</sequence>
<dbReference type="PANTHER" id="PTHR43048">
    <property type="entry name" value="METHYLMALONYL-COA EPIMERASE"/>
    <property type="match status" value="1"/>
</dbReference>
<dbReference type="Pfam" id="PF00903">
    <property type="entry name" value="Glyoxalase"/>
    <property type="match status" value="1"/>
</dbReference>
<name>A0A6B2FYP0_9LACO</name>
<dbReference type="PANTHER" id="PTHR43048:SF3">
    <property type="entry name" value="METHYLMALONYL-COA EPIMERASE, MITOCHONDRIAL"/>
    <property type="match status" value="1"/>
</dbReference>
<dbReference type="InterPro" id="IPR004360">
    <property type="entry name" value="Glyas_Fos-R_dOase_dom"/>
</dbReference>
<dbReference type="GO" id="GO:0004493">
    <property type="term" value="F:methylmalonyl-CoA epimerase activity"/>
    <property type="evidence" value="ECO:0007669"/>
    <property type="project" value="TreeGrafter"/>
</dbReference>
<reference evidence="2" key="1">
    <citation type="submission" date="2020-01" db="EMBL/GenBank/DDBJ databases">
        <title>Vaginal microbiome of pregnant Indian women: Insights into the genome of dominants Lactobacillus species.</title>
        <authorList>
            <person name="Das B."/>
            <person name="Mehta O."/>
            <person name="Ghosh T.S."/>
            <person name="Kothidar A."/>
            <person name="Gowtham M.R."/>
            <person name="Mitra R."/>
            <person name="Kshetrapal P."/>
            <person name="Wadhwa N."/>
            <person name="Thiruvengadam R."/>
            <person name="Nair G.B."/>
            <person name="Bhatnagar S."/>
            <person name="Das B."/>
        </authorList>
    </citation>
    <scope>NUCLEOTIDE SEQUENCE</scope>
    <source>
        <strain evidence="2">Indica</strain>
    </source>
</reference>
<dbReference type="Gene3D" id="3.10.180.10">
    <property type="entry name" value="2,3-Dihydroxybiphenyl 1,2-Dioxygenase, domain 1"/>
    <property type="match status" value="1"/>
</dbReference>